<keyword evidence="1" id="KW-0472">Membrane</keyword>
<accession>A0ABN4J7L3</accession>
<sequence>MGYLKKISWFVWGILTALISYSILRMIAGASSMDFVGKGTSIYLFILMVYSVATFFLGLKNAKKWYYYYLLLVLICLASPLVLILYLNYFGK</sequence>
<name>A0ABN4J7L3_9ENTE</name>
<evidence type="ECO:0000313" key="2">
    <source>
        <dbReference type="EMBL" id="ALS01851.1"/>
    </source>
</evidence>
<protein>
    <submittedName>
        <fullName evidence="2">Uncharacterized protein</fullName>
    </submittedName>
</protein>
<feature type="transmembrane region" description="Helical" evidence="1">
    <location>
        <begin position="7"/>
        <end position="28"/>
    </location>
</feature>
<keyword evidence="3" id="KW-1185">Reference proteome</keyword>
<gene>
    <name evidence="2" type="ORF">ATZ33_10820</name>
</gene>
<evidence type="ECO:0000313" key="3">
    <source>
        <dbReference type="Proteomes" id="UP000065511"/>
    </source>
</evidence>
<reference evidence="2 3" key="1">
    <citation type="submission" date="2015-12" db="EMBL/GenBank/DDBJ databases">
        <authorList>
            <person name="Lauer A."/>
            <person name="Humrighouse B."/>
            <person name="Loparev V."/>
            <person name="Shewmaker P.L."/>
            <person name="Whitney A.M."/>
            <person name="McLaughlin R.W."/>
        </authorList>
    </citation>
    <scope>NUCLEOTIDE SEQUENCE [LARGE SCALE GENOMIC DNA]</scope>
    <source>
        <strain evidence="2 3">LMG 23085</strain>
    </source>
</reference>
<keyword evidence="1" id="KW-1133">Transmembrane helix</keyword>
<dbReference type="Proteomes" id="UP000065511">
    <property type="component" value="Chromosome"/>
</dbReference>
<evidence type="ECO:0000256" key="1">
    <source>
        <dbReference type="SAM" id="Phobius"/>
    </source>
</evidence>
<proteinExistence type="predicted"/>
<keyword evidence="1" id="KW-0812">Transmembrane</keyword>
<dbReference type="EMBL" id="CP013614">
    <property type="protein sequence ID" value="ALS01851.1"/>
    <property type="molecule type" value="Genomic_DNA"/>
</dbReference>
<feature type="transmembrane region" description="Helical" evidence="1">
    <location>
        <begin position="66"/>
        <end position="89"/>
    </location>
</feature>
<organism evidence="2 3">
    <name type="scientific">Enterococcus silesiacus</name>
    <dbReference type="NCBI Taxonomy" id="332949"/>
    <lineage>
        <taxon>Bacteria</taxon>
        <taxon>Bacillati</taxon>
        <taxon>Bacillota</taxon>
        <taxon>Bacilli</taxon>
        <taxon>Lactobacillales</taxon>
        <taxon>Enterococcaceae</taxon>
        <taxon>Enterococcus</taxon>
    </lineage>
</organism>
<feature type="transmembrane region" description="Helical" evidence="1">
    <location>
        <begin position="40"/>
        <end position="59"/>
    </location>
</feature>